<dbReference type="Proteomes" id="UP000290191">
    <property type="component" value="Unassembled WGS sequence"/>
</dbReference>
<dbReference type="PANTHER" id="PTHR34219">
    <property type="entry name" value="IRON-REGULATED INNER MEMBRANE PROTEIN-RELATED"/>
    <property type="match status" value="1"/>
</dbReference>
<proteinExistence type="predicted"/>
<keyword evidence="3" id="KW-1185">Reference proteome</keyword>
<feature type="transmembrane region" description="Helical" evidence="1">
    <location>
        <begin position="450"/>
        <end position="468"/>
    </location>
</feature>
<feature type="transmembrane region" description="Helical" evidence="1">
    <location>
        <begin position="480"/>
        <end position="501"/>
    </location>
</feature>
<feature type="transmembrane region" description="Helical" evidence="1">
    <location>
        <begin position="144"/>
        <end position="165"/>
    </location>
</feature>
<dbReference type="AlphaFoldDB" id="A0A4Q0XVJ3"/>
<evidence type="ECO:0000256" key="1">
    <source>
        <dbReference type="SAM" id="Phobius"/>
    </source>
</evidence>
<keyword evidence="1" id="KW-0812">Transmembrane</keyword>
<dbReference type="OrthoDB" id="5347493at2"/>
<dbReference type="RefSeq" id="WP_129082884.1">
    <property type="nucleotide sequence ID" value="NZ_CP041070.1"/>
</dbReference>
<evidence type="ECO:0000313" key="3">
    <source>
        <dbReference type="Proteomes" id="UP000290191"/>
    </source>
</evidence>
<protein>
    <submittedName>
        <fullName evidence="2">Peptidase</fullName>
    </submittedName>
</protein>
<evidence type="ECO:0000313" key="2">
    <source>
        <dbReference type="EMBL" id="RXJ61442.1"/>
    </source>
</evidence>
<feature type="transmembrane region" description="Helical" evidence="1">
    <location>
        <begin position="419"/>
        <end position="438"/>
    </location>
</feature>
<keyword evidence="1" id="KW-1133">Transmembrane helix</keyword>
<comment type="caution">
    <text evidence="2">The sequence shown here is derived from an EMBL/GenBank/DDBJ whole genome shotgun (WGS) entry which is preliminary data.</text>
</comment>
<dbReference type="Pfam" id="PF03929">
    <property type="entry name" value="PepSY_TM"/>
    <property type="match status" value="1"/>
</dbReference>
<accession>A0A4Q0XVJ3</accession>
<name>A0A4Q0XVJ3_9BACT</name>
<feature type="transmembrane region" description="Helical" evidence="1">
    <location>
        <begin position="389"/>
        <end position="407"/>
    </location>
</feature>
<feature type="transmembrane region" description="Helical" evidence="1">
    <location>
        <begin position="324"/>
        <end position="342"/>
    </location>
</feature>
<sequence length="528" mass="60010">MEKSKLFKQRLFRVHVAAGITFSLIMYLAVFFGIFAIFLPYIQTWEKPSRHIQKTDIMNVDYNAMIEEVLKDPNFPKNNILVNLPGRMGDPAVNISHRFVQAIAFNPNTKEKINNEDKNTSNLAAFLNELHYGQPLKLIGRLSFGFVAVGTMVLIITGLILIYLFNFNNQGKSQQAIFSKIHVKVFTWAFIPFLLITLSGAFMNVGLISAGPMSKILTKGEAKGIDEVVGKVLFPQSKPVKKVKEKASMLPLSSLLKKAKEINPQLELKQVKLINWNDKTARVEIIGYNPYKPFLNGGIFNQPHITLNALTAELIENKKVLDNVWPVFVAESLFFLHFLFGIDIFSRTAVALIMGLCGIAIGFAVMLWLEKKAKKFENKITFYHWMGKLSLATMIGVIPATAVLFVLQWLLPFSLEDRVLWQKGIFYNVWLATLFWSFYRINSYKAAKEFFALAGVLFILSVILHFITQSTTPSTLIKNHMTNILGVDIALFIFGISLLYISKKLPKEREEAKIFWSLKKGRKNEKLI</sequence>
<keyword evidence="1" id="KW-0472">Membrane</keyword>
<dbReference type="InterPro" id="IPR005625">
    <property type="entry name" value="PepSY-ass_TM"/>
</dbReference>
<gene>
    <name evidence="2" type="ORF">CRV06_13530</name>
</gene>
<feature type="transmembrane region" description="Helical" evidence="1">
    <location>
        <begin position="185"/>
        <end position="207"/>
    </location>
</feature>
<dbReference type="PANTHER" id="PTHR34219:SF3">
    <property type="entry name" value="BLL7967 PROTEIN"/>
    <property type="match status" value="1"/>
</dbReference>
<reference evidence="2 3" key="1">
    <citation type="submission" date="2017-10" db="EMBL/GenBank/DDBJ databases">
        <title>Genomics of the genus Arcobacter.</title>
        <authorList>
            <person name="Perez-Cataluna A."/>
            <person name="Figueras M.J."/>
        </authorList>
    </citation>
    <scope>NUCLEOTIDE SEQUENCE [LARGE SCALE GENOMIC DNA]</scope>
    <source>
        <strain evidence="2 3">DSM 24636</strain>
    </source>
</reference>
<feature type="transmembrane region" description="Helical" evidence="1">
    <location>
        <begin position="20"/>
        <end position="42"/>
    </location>
</feature>
<feature type="transmembrane region" description="Helical" evidence="1">
    <location>
        <begin position="348"/>
        <end position="369"/>
    </location>
</feature>
<dbReference type="EMBL" id="PDKO01000015">
    <property type="protein sequence ID" value="RXJ61442.1"/>
    <property type="molecule type" value="Genomic_DNA"/>
</dbReference>
<dbReference type="STRING" id="877500.GCA_000935065_01195"/>
<organism evidence="2 3">
    <name type="scientific">Halarcobacter anaerophilus</name>
    <dbReference type="NCBI Taxonomy" id="877500"/>
    <lineage>
        <taxon>Bacteria</taxon>
        <taxon>Pseudomonadati</taxon>
        <taxon>Campylobacterota</taxon>
        <taxon>Epsilonproteobacteria</taxon>
        <taxon>Campylobacterales</taxon>
        <taxon>Arcobacteraceae</taxon>
        <taxon>Halarcobacter</taxon>
    </lineage>
</organism>